<evidence type="ECO:0000256" key="2">
    <source>
        <dbReference type="SAM" id="Phobius"/>
    </source>
</evidence>
<protein>
    <submittedName>
        <fullName evidence="3">Uncharacterized protein</fullName>
    </submittedName>
</protein>
<dbReference type="Proteomes" id="UP000198815">
    <property type="component" value="Unassembled WGS sequence"/>
</dbReference>
<evidence type="ECO:0000256" key="1">
    <source>
        <dbReference type="SAM" id="MobiDB-lite"/>
    </source>
</evidence>
<reference evidence="4" key="1">
    <citation type="submission" date="2016-10" db="EMBL/GenBank/DDBJ databases">
        <authorList>
            <person name="Varghese N."/>
            <person name="Submissions S."/>
        </authorList>
    </citation>
    <scope>NUCLEOTIDE SEQUENCE [LARGE SCALE GENOMIC DNA]</scope>
    <source>
        <strain evidence="4">DSM 16859</strain>
    </source>
</reference>
<feature type="transmembrane region" description="Helical" evidence="2">
    <location>
        <begin position="167"/>
        <end position="187"/>
    </location>
</feature>
<feature type="transmembrane region" description="Helical" evidence="2">
    <location>
        <begin position="46"/>
        <end position="75"/>
    </location>
</feature>
<dbReference type="OrthoDB" id="3742900at2"/>
<dbReference type="AlphaFoldDB" id="A0A1H9QHQ0"/>
<feature type="region of interest" description="Disordered" evidence="1">
    <location>
        <begin position="453"/>
        <end position="478"/>
    </location>
</feature>
<keyword evidence="4" id="KW-1185">Reference proteome</keyword>
<feature type="transmembrane region" description="Helical" evidence="2">
    <location>
        <begin position="194"/>
        <end position="215"/>
    </location>
</feature>
<gene>
    <name evidence="3" type="ORF">SAMN05443377_103119</name>
</gene>
<feature type="transmembrane region" description="Helical" evidence="2">
    <location>
        <begin position="339"/>
        <end position="358"/>
    </location>
</feature>
<dbReference type="EMBL" id="FOGZ01000003">
    <property type="protein sequence ID" value="SER59982.1"/>
    <property type="molecule type" value="Genomic_DNA"/>
</dbReference>
<accession>A0A1H9QHQ0</accession>
<feature type="compositionally biased region" description="Low complexity" evidence="1">
    <location>
        <begin position="469"/>
        <end position="478"/>
    </location>
</feature>
<feature type="transmembrane region" description="Helical" evidence="2">
    <location>
        <begin position="227"/>
        <end position="256"/>
    </location>
</feature>
<dbReference type="InterPro" id="IPR045931">
    <property type="entry name" value="DUF6350"/>
</dbReference>
<evidence type="ECO:0000313" key="3">
    <source>
        <dbReference type="EMBL" id="SER59982.1"/>
    </source>
</evidence>
<feature type="transmembrane region" description="Helical" evidence="2">
    <location>
        <begin position="112"/>
        <end position="133"/>
    </location>
</feature>
<name>A0A1H9QHQ0_9ACTN</name>
<proteinExistence type="predicted"/>
<keyword evidence="2" id="KW-0812">Transmembrane</keyword>
<dbReference type="STRING" id="64702.SAMN05443377_103119"/>
<dbReference type="Pfam" id="PF19877">
    <property type="entry name" value="DUF6350"/>
    <property type="match status" value="1"/>
</dbReference>
<dbReference type="RefSeq" id="WP_143052794.1">
    <property type="nucleotide sequence ID" value="NZ_FOGZ01000003.1"/>
</dbReference>
<feature type="transmembrane region" description="Helical" evidence="2">
    <location>
        <begin position="420"/>
        <end position="442"/>
    </location>
</feature>
<organism evidence="3 4">
    <name type="scientific">Propionibacterium cyclohexanicum</name>
    <dbReference type="NCBI Taxonomy" id="64702"/>
    <lineage>
        <taxon>Bacteria</taxon>
        <taxon>Bacillati</taxon>
        <taxon>Actinomycetota</taxon>
        <taxon>Actinomycetes</taxon>
        <taxon>Propionibacteriales</taxon>
        <taxon>Propionibacteriaceae</taxon>
        <taxon>Propionibacterium</taxon>
    </lineage>
</organism>
<feature type="transmembrane region" description="Helical" evidence="2">
    <location>
        <begin position="87"/>
        <end position="105"/>
    </location>
</feature>
<evidence type="ECO:0000313" key="4">
    <source>
        <dbReference type="Proteomes" id="UP000198815"/>
    </source>
</evidence>
<keyword evidence="2" id="KW-0472">Membrane</keyword>
<feature type="transmembrane region" description="Helical" evidence="2">
    <location>
        <begin position="379"/>
        <end position="400"/>
    </location>
</feature>
<keyword evidence="2" id="KW-1133">Transmembrane helix</keyword>
<sequence length="478" mass="48935">MRTRGSAEPQTAARTRMRGPGQGVRWPRRSGSGKTHRRGLSWMAAVPWRLACVLAAFGTAAAGILVVLAYSSLAWLGSGAPGGFEQVVAFSIHAWLLANGVPFVLDGVAVTLVPLGFTAIIVVMVCSLSAAIARGPLRSSRAQPFADRAGLSANIRTTAPGALAMRVGMWFSMSYVLVLVIAVNLLGQPRNTGSAIVGGLIVGGLFALIGAGRALGWRVIGLSHAGWISGLAAGIAVALAAFLLVSSVVFGAAVIAGRQRIIWAHEELVPGALGSVLFSLGQAMWVPNAVLWTGSWLLGAGFTVGTTALYSPVHTQPGIVPAIPLFGALPETSGGSPWGLLWLLSGAACAAIGGVVAVRVRRDEASRRTRATPLRADTAALVGLVVGLGTGLAYCLLELLARGSLGATQLVGLGARLPMLVVLAPTVFGASAMVGGWLAVVLRPLRGDAADRAARAPTAAGGRRRTRTRPGTSGASRS</sequence>
<feature type="region of interest" description="Disordered" evidence="1">
    <location>
        <begin position="1"/>
        <end position="35"/>
    </location>
</feature>